<evidence type="ECO:0000256" key="4">
    <source>
        <dbReference type="ARBA" id="ARBA00022722"/>
    </source>
</evidence>
<evidence type="ECO:0000256" key="6">
    <source>
        <dbReference type="ARBA" id="ARBA00022801"/>
    </source>
</evidence>
<comment type="subcellular location">
    <subcellularLocation>
        <location evidence="2">Nucleus</location>
    </subcellularLocation>
</comment>
<dbReference type="PANTHER" id="PTHR22930:SF85">
    <property type="entry name" value="GH03217P-RELATED"/>
    <property type="match status" value="1"/>
</dbReference>
<keyword evidence="5" id="KW-0479">Metal-binding</keyword>
<dbReference type="GO" id="GO:0016787">
    <property type="term" value="F:hydrolase activity"/>
    <property type="evidence" value="ECO:0007669"/>
    <property type="project" value="UniProtKB-KW"/>
</dbReference>
<comment type="caution">
    <text evidence="10">The sequence shown here is derived from an EMBL/GenBank/DDBJ whole genome shotgun (WGS) entry which is preliminary data.</text>
</comment>
<evidence type="ECO:0000256" key="3">
    <source>
        <dbReference type="ARBA" id="ARBA00006958"/>
    </source>
</evidence>
<evidence type="ECO:0000313" key="11">
    <source>
        <dbReference type="Proteomes" id="UP000789375"/>
    </source>
</evidence>
<keyword evidence="8" id="KW-0472">Membrane</keyword>
<keyword evidence="7" id="KW-0539">Nucleus</keyword>
<dbReference type="Pfam" id="PF13359">
    <property type="entry name" value="DDE_Tnp_4"/>
    <property type="match status" value="1"/>
</dbReference>
<feature type="domain" description="DDE Tnp4" evidence="9">
    <location>
        <begin position="161"/>
        <end position="280"/>
    </location>
</feature>
<dbReference type="AlphaFoldDB" id="A0A9N9BC23"/>
<keyword evidence="6" id="KW-0378">Hydrolase</keyword>
<dbReference type="EMBL" id="CAJVPP010001528">
    <property type="protein sequence ID" value="CAG8560546.1"/>
    <property type="molecule type" value="Genomic_DNA"/>
</dbReference>
<dbReference type="GO" id="GO:0005634">
    <property type="term" value="C:nucleus"/>
    <property type="evidence" value="ECO:0007669"/>
    <property type="project" value="UniProtKB-SubCell"/>
</dbReference>
<comment type="similarity">
    <text evidence="3">Belongs to the HARBI1 family.</text>
</comment>
<evidence type="ECO:0000259" key="9">
    <source>
        <dbReference type="Pfam" id="PF13359"/>
    </source>
</evidence>
<keyword evidence="8" id="KW-0812">Transmembrane</keyword>
<name>A0A9N9BC23_FUNMO</name>
<organism evidence="10 11">
    <name type="scientific">Funneliformis mosseae</name>
    <name type="common">Endomycorrhizal fungus</name>
    <name type="synonym">Glomus mosseae</name>
    <dbReference type="NCBI Taxonomy" id="27381"/>
    <lineage>
        <taxon>Eukaryota</taxon>
        <taxon>Fungi</taxon>
        <taxon>Fungi incertae sedis</taxon>
        <taxon>Mucoromycota</taxon>
        <taxon>Glomeromycotina</taxon>
        <taxon>Glomeromycetes</taxon>
        <taxon>Glomerales</taxon>
        <taxon>Glomeraceae</taxon>
        <taxon>Funneliformis</taxon>
    </lineage>
</organism>
<dbReference type="PANTHER" id="PTHR22930">
    <property type="match status" value="1"/>
</dbReference>
<reference evidence="10" key="1">
    <citation type="submission" date="2021-06" db="EMBL/GenBank/DDBJ databases">
        <authorList>
            <person name="Kallberg Y."/>
            <person name="Tangrot J."/>
            <person name="Rosling A."/>
        </authorList>
    </citation>
    <scope>NUCLEOTIDE SEQUENCE</scope>
    <source>
        <strain evidence="10">87-6 pot B 2015</strain>
    </source>
</reference>
<evidence type="ECO:0000256" key="7">
    <source>
        <dbReference type="ARBA" id="ARBA00023242"/>
    </source>
</evidence>
<sequence>MSNIQMQRFNIYNLLTFNYAVINSIIPFIFFSPSNTRIQRQPRPKTNGFWTDVFPVLVDGNGYNSFQKHFRITLTTFRTIVIRLETHPAFILNSSNAIPIWKQIAIVLWRLANGVGIRVLEQTLGVSQGFVRSQLIKVIQGFEHGESGLENRKLPNVIGVMDGTHISIHPPSKNGARYINRKIFHSINLLGVVDHRERFTYIYVGEAGSVHDARVFYRSSLYHEISLHPEQWVPGGTYIIADAAYPLRTYLMKAFPDYYMLNHRERHFNKVLSSMRMVIE</sequence>
<dbReference type="InterPro" id="IPR045249">
    <property type="entry name" value="HARBI1-like"/>
</dbReference>
<evidence type="ECO:0000256" key="5">
    <source>
        <dbReference type="ARBA" id="ARBA00022723"/>
    </source>
</evidence>
<dbReference type="GO" id="GO:0046872">
    <property type="term" value="F:metal ion binding"/>
    <property type="evidence" value="ECO:0007669"/>
    <property type="project" value="UniProtKB-KW"/>
</dbReference>
<evidence type="ECO:0000313" key="10">
    <source>
        <dbReference type="EMBL" id="CAG8560546.1"/>
    </source>
</evidence>
<evidence type="ECO:0000256" key="1">
    <source>
        <dbReference type="ARBA" id="ARBA00001968"/>
    </source>
</evidence>
<accession>A0A9N9BC23</accession>
<evidence type="ECO:0000256" key="2">
    <source>
        <dbReference type="ARBA" id="ARBA00004123"/>
    </source>
</evidence>
<proteinExistence type="inferred from homology"/>
<dbReference type="GO" id="GO:0004518">
    <property type="term" value="F:nuclease activity"/>
    <property type="evidence" value="ECO:0007669"/>
    <property type="project" value="UniProtKB-KW"/>
</dbReference>
<protein>
    <submittedName>
        <fullName evidence="10">4891_t:CDS:1</fullName>
    </submittedName>
</protein>
<feature type="transmembrane region" description="Helical" evidence="8">
    <location>
        <begin position="12"/>
        <end position="31"/>
    </location>
</feature>
<dbReference type="Proteomes" id="UP000789375">
    <property type="component" value="Unassembled WGS sequence"/>
</dbReference>
<keyword evidence="8" id="KW-1133">Transmembrane helix</keyword>
<keyword evidence="4" id="KW-0540">Nuclease</keyword>
<comment type="cofactor">
    <cofactor evidence="1">
        <name>a divalent metal cation</name>
        <dbReference type="ChEBI" id="CHEBI:60240"/>
    </cofactor>
</comment>
<evidence type="ECO:0000256" key="8">
    <source>
        <dbReference type="SAM" id="Phobius"/>
    </source>
</evidence>
<dbReference type="InterPro" id="IPR027806">
    <property type="entry name" value="HARBI1_dom"/>
</dbReference>
<gene>
    <name evidence="10" type="ORF">FMOSSE_LOCUS6937</name>
</gene>
<keyword evidence="11" id="KW-1185">Reference proteome</keyword>